<name>A0A1M6V091_REIAG</name>
<dbReference type="PANTHER" id="PTHR22916:SF51">
    <property type="entry name" value="GLYCOSYLTRANSFERASE EPSH-RELATED"/>
    <property type="match status" value="1"/>
</dbReference>
<evidence type="ECO:0000256" key="1">
    <source>
        <dbReference type="ARBA" id="ARBA00022676"/>
    </source>
</evidence>
<dbReference type="AlphaFoldDB" id="A0A1M6V091"/>
<accession>A0A1M6V091</accession>
<dbReference type="Gene3D" id="3.90.550.10">
    <property type="entry name" value="Spore Coat Polysaccharide Biosynthesis Protein SpsA, Chain A"/>
    <property type="match status" value="1"/>
</dbReference>
<reference evidence="5" key="1">
    <citation type="submission" date="2016-11" db="EMBL/GenBank/DDBJ databases">
        <authorList>
            <person name="Varghese N."/>
            <person name="Submissions S."/>
        </authorList>
    </citation>
    <scope>NUCLEOTIDE SEQUENCE [LARGE SCALE GENOMIC DNA]</scope>
    <source>
        <strain evidence="5">DSM 26134</strain>
    </source>
</reference>
<keyword evidence="2 4" id="KW-0808">Transferase</keyword>
<dbReference type="GO" id="GO:0016758">
    <property type="term" value="F:hexosyltransferase activity"/>
    <property type="evidence" value="ECO:0007669"/>
    <property type="project" value="UniProtKB-ARBA"/>
</dbReference>
<dbReference type="RefSeq" id="WP_073124620.1">
    <property type="nucleotide sequence ID" value="NZ_FRAA01000008.1"/>
</dbReference>
<feature type="domain" description="Glycosyltransferase 2-like" evidence="3">
    <location>
        <begin position="7"/>
        <end position="152"/>
    </location>
</feature>
<dbReference type="EMBL" id="FRAA01000008">
    <property type="protein sequence ID" value="SHK74909.1"/>
    <property type="molecule type" value="Genomic_DNA"/>
</dbReference>
<evidence type="ECO:0000313" key="4">
    <source>
        <dbReference type="EMBL" id="SHK74909.1"/>
    </source>
</evidence>
<proteinExistence type="predicted"/>
<gene>
    <name evidence="4" type="ORF">SAMN04488028_10869</name>
</gene>
<keyword evidence="1" id="KW-0328">Glycosyltransferase</keyword>
<organism evidence="4 5">
    <name type="scientific">Reichenbachiella agariperforans</name>
    <dbReference type="NCBI Taxonomy" id="156994"/>
    <lineage>
        <taxon>Bacteria</taxon>
        <taxon>Pseudomonadati</taxon>
        <taxon>Bacteroidota</taxon>
        <taxon>Cytophagia</taxon>
        <taxon>Cytophagales</taxon>
        <taxon>Reichenbachiellaceae</taxon>
        <taxon>Reichenbachiella</taxon>
    </lineage>
</organism>
<sequence length="318" mass="36988">MNTPKITVVVPIYNVSQYLTQCIDSIVNQTLSGLEVILVNDDSPDPQDDVICQDFANRYEHVLYVKHEKNKGLGGARNTGIEHATAEYITFIDSDDWLELNMFEELYSAAVKSDADIAQCFFYEHSEGNVRLQRVKGFRKQADIMHAINVLAWNKIYKTKLYKDNNVYFPEKIASQDVATMTRLLYFVDSVVLVRKGLYNYRINRKGSLTSNYKKLLTDLPVVFQIIQDFLEQHGKLESDKKFLEKRVLKSLVHHLNRMKKDTTIAESEKDALIAEHIQNSLKYLSLRGKDEIVNLDSAIKRLTRYRNKLYVRLFFTW</sequence>
<dbReference type="PANTHER" id="PTHR22916">
    <property type="entry name" value="GLYCOSYLTRANSFERASE"/>
    <property type="match status" value="1"/>
</dbReference>
<dbReference type="Proteomes" id="UP000184474">
    <property type="component" value="Unassembled WGS sequence"/>
</dbReference>
<evidence type="ECO:0000259" key="3">
    <source>
        <dbReference type="Pfam" id="PF00535"/>
    </source>
</evidence>
<dbReference type="InterPro" id="IPR029044">
    <property type="entry name" value="Nucleotide-diphossugar_trans"/>
</dbReference>
<evidence type="ECO:0000256" key="2">
    <source>
        <dbReference type="ARBA" id="ARBA00022679"/>
    </source>
</evidence>
<dbReference type="STRING" id="156994.SAMN04488028_10869"/>
<dbReference type="Pfam" id="PF00535">
    <property type="entry name" value="Glycos_transf_2"/>
    <property type="match status" value="1"/>
</dbReference>
<dbReference type="CDD" id="cd00761">
    <property type="entry name" value="Glyco_tranf_GTA_type"/>
    <property type="match status" value="1"/>
</dbReference>
<protein>
    <submittedName>
        <fullName evidence="4">Glycosyltransferase involved in cell wall bisynthesis</fullName>
    </submittedName>
</protein>
<dbReference type="SUPFAM" id="SSF53448">
    <property type="entry name" value="Nucleotide-diphospho-sugar transferases"/>
    <property type="match status" value="1"/>
</dbReference>
<dbReference type="InterPro" id="IPR001173">
    <property type="entry name" value="Glyco_trans_2-like"/>
</dbReference>
<keyword evidence="5" id="KW-1185">Reference proteome</keyword>
<evidence type="ECO:0000313" key="5">
    <source>
        <dbReference type="Proteomes" id="UP000184474"/>
    </source>
</evidence>